<accession>A0A0K2U5B8</accession>
<dbReference type="AlphaFoldDB" id="A0A0K2U5B8"/>
<evidence type="ECO:0000313" key="1">
    <source>
        <dbReference type="EMBL" id="CDW32896.1"/>
    </source>
</evidence>
<sequence length="54" mass="6420">MSESNSMDFPPLSPTDSLTNERMCSNITRRRVFRISIFVTTQYKMLRNIILLFF</sequence>
<dbReference type="EMBL" id="HACA01015535">
    <property type="protein sequence ID" value="CDW32896.1"/>
    <property type="molecule type" value="Transcribed_RNA"/>
</dbReference>
<organism evidence="1">
    <name type="scientific">Lepeophtheirus salmonis</name>
    <name type="common">Salmon louse</name>
    <name type="synonym">Caligus salmonis</name>
    <dbReference type="NCBI Taxonomy" id="72036"/>
    <lineage>
        <taxon>Eukaryota</taxon>
        <taxon>Metazoa</taxon>
        <taxon>Ecdysozoa</taxon>
        <taxon>Arthropoda</taxon>
        <taxon>Crustacea</taxon>
        <taxon>Multicrustacea</taxon>
        <taxon>Hexanauplia</taxon>
        <taxon>Copepoda</taxon>
        <taxon>Siphonostomatoida</taxon>
        <taxon>Caligidae</taxon>
        <taxon>Lepeophtheirus</taxon>
    </lineage>
</organism>
<name>A0A0K2U5B8_LEPSM</name>
<protein>
    <submittedName>
        <fullName evidence="1">Uncharacterized protein</fullName>
    </submittedName>
</protein>
<reference evidence="1" key="1">
    <citation type="submission" date="2014-05" db="EMBL/GenBank/DDBJ databases">
        <authorList>
            <person name="Chronopoulou M."/>
        </authorList>
    </citation>
    <scope>NUCLEOTIDE SEQUENCE</scope>
    <source>
        <tissue evidence="1">Whole organism</tissue>
    </source>
</reference>
<proteinExistence type="predicted"/>
<feature type="non-terminal residue" evidence="1">
    <location>
        <position position="54"/>
    </location>
</feature>